<reference evidence="2 3" key="1">
    <citation type="submission" date="2024-04" db="EMBL/GenBank/DDBJ databases">
        <authorList>
            <person name="Waldvogel A.-M."/>
            <person name="Schoenle A."/>
        </authorList>
    </citation>
    <scope>NUCLEOTIDE SEQUENCE [LARGE SCALE GENOMIC DNA]</scope>
</reference>
<evidence type="ECO:0000256" key="1">
    <source>
        <dbReference type="SAM" id="MobiDB-lite"/>
    </source>
</evidence>
<feature type="region of interest" description="Disordered" evidence="1">
    <location>
        <begin position="102"/>
        <end position="154"/>
    </location>
</feature>
<accession>A0AAV2JMF2</accession>
<name>A0AAV2JMF2_KNICA</name>
<proteinExistence type="predicted"/>
<protein>
    <submittedName>
        <fullName evidence="2">Uncharacterized protein</fullName>
    </submittedName>
</protein>
<organism evidence="2 3">
    <name type="scientific">Knipowitschia caucasica</name>
    <name type="common">Caucasian dwarf goby</name>
    <name type="synonym">Pomatoschistus caucasicus</name>
    <dbReference type="NCBI Taxonomy" id="637954"/>
    <lineage>
        <taxon>Eukaryota</taxon>
        <taxon>Metazoa</taxon>
        <taxon>Chordata</taxon>
        <taxon>Craniata</taxon>
        <taxon>Vertebrata</taxon>
        <taxon>Euteleostomi</taxon>
        <taxon>Actinopterygii</taxon>
        <taxon>Neopterygii</taxon>
        <taxon>Teleostei</taxon>
        <taxon>Neoteleostei</taxon>
        <taxon>Acanthomorphata</taxon>
        <taxon>Gobiaria</taxon>
        <taxon>Gobiiformes</taxon>
        <taxon>Gobioidei</taxon>
        <taxon>Gobiidae</taxon>
        <taxon>Gobiinae</taxon>
        <taxon>Knipowitschia</taxon>
    </lineage>
</organism>
<gene>
    <name evidence="2" type="ORF">KC01_LOCUS8732</name>
</gene>
<evidence type="ECO:0000313" key="2">
    <source>
        <dbReference type="EMBL" id="CAL1577373.1"/>
    </source>
</evidence>
<dbReference type="EMBL" id="OZ035835">
    <property type="protein sequence ID" value="CAL1577373.1"/>
    <property type="molecule type" value="Genomic_DNA"/>
</dbReference>
<dbReference type="AlphaFoldDB" id="A0AAV2JMF2"/>
<evidence type="ECO:0000313" key="3">
    <source>
        <dbReference type="Proteomes" id="UP001497482"/>
    </source>
</evidence>
<dbReference type="Proteomes" id="UP001497482">
    <property type="component" value="Chromosome 13"/>
</dbReference>
<keyword evidence="3" id="KW-1185">Reference proteome</keyword>
<sequence>MGPCETRRSRCRGTARAFDDVTRAVLRAAERSLASQSRGHIIQPPPCDLRLTTNRARATAECPERKSAAQCYPRNLPSRVGSAKSQTVFGFVKCDPKIEPLGREDERSKAASSFAGKKKDQAGQFRGVHKGYAAGSDERRAVSDSWCNGWSERA</sequence>